<organism evidence="1 2">
    <name type="scientific">Malikia granosa</name>
    <dbReference type="NCBI Taxonomy" id="263067"/>
    <lineage>
        <taxon>Bacteria</taxon>
        <taxon>Pseudomonadati</taxon>
        <taxon>Pseudomonadota</taxon>
        <taxon>Betaproteobacteria</taxon>
        <taxon>Burkholderiales</taxon>
        <taxon>Comamonadaceae</taxon>
        <taxon>Malikia</taxon>
    </lineage>
</organism>
<gene>
    <name evidence="1" type="ORF">C6P64_00665</name>
</gene>
<dbReference type="EMBL" id="PVLQ01000005">
    <property type="protein sequence ID" value="PRD67146.1"/>
    <property type="molecule type" value="Genomic_DNA"/>
</dbReference>
<proteinExistence type="predicted"/>
<dbReference type="OrthoDB" id="5401788at2"/>
<dbReference type="Proteomes" id="UP000238589">
    <property type="component" value="Unassembled WGS sequence"/>
</dbReference>
<evidence type="ECO:0000313" key="1">
    <source>
        <dbReference type="EMBL" id="PRD67146.1"/>
    </source>
</evidence>
<dbReference type="InterPro" id="IPR038765">
    <property type="entry name" value="Papain-like_cys_pep_sf"/>
</dbReference>
<protein>
    <submittedName>
        <fullName evidence="1">Transglutaminase</fullName>
    </submittedName>
</protein>
<dbReference type="PANTHER" id="PTHR39327:SF1">
    <property type="entry name" value="BLR5470 PROTEIN"/>
    <property type="match status" value="1"/>
</dbReference>
<dbReference type="InterPro" id="IPR010319">
    <property type="entry name" value="Transglutaminase-like_Cys_pept"/>
</dbReference>
<keyword evidence="2" id="KW-1185">Reference proteome</keyword>
<dbReference type="PANTHER" id="PTHR39327">
    <property type="match status" value="1"/>
</dbReference>
<name>A0A2S9K9K4_9BURK</name>
<evidence type="ECO:0000313" key="2">
    <source>
        <dbReference type="Proteomes" id="UP000238589"/>
    </source>
</evidence>
<comment type="caution">
    <text evidence="1">The sequence shown here is derived from an EMBL/GenBank/DDBJ whole genome shotgun (WGS) entry which is preliminary data.</text>
</comment>
<dbReference type="RefSeq" id="WP_105746668.1">
    <property type="nucleotide sequence ID" value="NZ_PVLQ01000005.1"/>
</dbReference>
<accession>A0A2S9K9K4</accession>
<dbReference type="AlphaFoldDB" id="A0A2S9K9K4"/>
<reference evidence="1 2" key="1">
    <citation type="submission" date="2018-03" db="EMBL/GenBank/DDBJ databases">
        <title>Comparative genomics illustrates the genes involved in a hyperalkaliphilic mechanisms of Serpentinomonas isolated from highly-alkaline calcium-rich serpentinized springs.</title>
        <authorList>
            <person name="Suzuki S."/>
            <person name="Ishii S."/>
            <person name="Walworth N."/>
            <person name="Bird L."/>
            <person name="Kuenen J.G."/>
            <person name="Nealson K.H."/>
        </authorList>
    </citation>
    <scope>NUCLEOTIDE SEQUENCE [LARGE SCALE GENOMIC DNA]</scope>
    <source>
        <strain evidence="1 2">P1</strain>
    </source>
</reference>
<dbReference type="Pfam" id="PF06035">
    <property type="entry name" value="Peptidase_C93"/>
    <property type="match status" value="1"/>
</dbReference>
<dbReference type="Gene3D" id="3.10.620.30">
    <property type="match status" value="1"/>
</dbReference>
<dbReference type="SUPFAM" id="SSF54001">
    <property type="entry name" value="Cysteine proteinases"/>
    <property type="match status" value="1"/>
</dbReference>
<sequence>MSALIRHFLTALGALTGQLPARLVGLVLAAGLGWTLAQSGLDRLHLLALQRYGNPAAEIVGGWRHMLEESRALSDDEKLKAVNLFFNRHMRFNSDQAVWGVPDYWATPLEFMGRAQGDCEDFAIAKYISLLILGVPNERLRLIYVRARFGGTSVLNSEAHMVLGYYVDPAGEPVILDSLLNSIRPAATRTDLTPIFSFNKQGLWVPGTPSTGADPTARLSRWRDVLDRIKIDGIQL</sequence>